<dbReference type="AlphaFoldDB" id="A0AA38XDN9"/>
<comment type="caution">
    <text evidence="3">The sequence shown here is derived from an EMBL/GenBank/DDBJ whole genome shotgun (WGS) entry which is preliminary data.</text>
</comment>
<feature type="compositionally biased region" description="Basic and acidic residues" evidence="1">
    <location>
        <begin position="427"/>
        <end position="439"/>
    </location>
</feature>
<feature type="compositionally biased region" description="Polar residues" evidence="1">
    <location>
        <begin position="74"/>
        <end position="90"/>
    </location>
</feature>
<dbReference type="Pfam" id="PF11704">
    <property type="entry name" value="Folliculin"/>
    <property type="match status" value="1"/>
</dbReference>
<sequence length="550" mass="60317">MDFTLALTHFCEAHGPKSVLCTQVLPLECDLCLPPSPPSGASSSIESLNTEINDSSLESSQEFRIPPTLRKTDTNLTLPTDFSGASTTVDSDTESPIIEKHPLFQVVDQKQALASQWRYGRNQGETCASCSFSVPKAVAEQLPAGAPGSRRTDGTSTTNTGAPVLRSREFVCLRERKRRNSSIHVPFDSKPSSYGSSVASSAVSQTSSPPRSHHSDDCHDHTLTYLTAKSPVDPEGYGHLRASVIRTLSCELLPRGSSDGPFCFGDTNTGYTIAYVFRLTDPKARGRRRAYAFIALAGKDASRAFQACPMLWESFKRMAKGIETAAQRHQDLQRQKEETGSADANKADTRNYTPVSSFLTSRNMDPDGHPRRAGQATPRSLAEIVGDENIFTFLHQYFVAILRCLGEQFGGTPLAEQSSVYQSTSEEAPHFKRAEAVHRAERRRKRAPNSRPEAEHIESLRDDDATPKPQHDQISSSKTSPSHAVLPQDSLASQTEEDDIHLAKSKARKTLGEKDKNSAFMGTTLSFRKSNPQCAVPLAVNETVQRHVVV</sequence>
<dbReference type="InterPro" id="IPR037520">
    <property type="entry name" value="Folliculin/SMCR8_longin"/>
</dbReference>
<feature type="compositionally biased region" description="Polar residues" evidence="1">
    <location>
        <begin position="472"/>
        <end position="482"/>
    </location>
</feature>
<dbReference type="GO" id="GO:0005096">
    <property type="term" value="F:GTPase activator activity"/>
    <property type="evidence" value="ECO:0007669"/>
    <property type="project" value="InterPro"/>
</dbReference>
<feature type="region of interest" description="Disordered" evidence="1">
    <location>
        <begin position="420"/>
        <end position="500"/>
    </location>
</feature>
<protein>
    <recommendedName>
        <fullName evidence="2">UDENN FLCN/SMCR8-type domain-containing protein</fullName>
    </recommendedName>
</protein>
<evidence type="ECO:0000256" key="1">
    <source>
        <dbReference type="SAM" id="MobiDB-lite"/>
    </source>
</evidence>
<organism evidence="3 4">
    <name type="scientific">Cladophialophora chaetospira</name>
    <dbReference type="NCBI Taxonomy" id="386627"/>
    <lineage>
        <taxon>Eukaryota</taxon>
        <taxon>Fungi</taxon>
        <taxon>Dikarya</taxon>
        <taxon>Ascomycota</taxon>
        <taxon>Pezizomycotina</taxon>
        <taxon>Eurotiomycetes</taxon>
        <taxon>Chaetothyriomycetidae</taxon>
        <taxon>Chaetothyriales</taxon>
        <taxon>Herpotrichiellaceae</taxon>
        <taxon>Cladophialophora</taxon>
    </lineage>
</organism>
<evidence type="ECO:0000313" key="3">
    <source>
        <dbReference type="EMBL" id="KAJ9611558.1"/>
    </source>
</evidence>
<reference evidence="3" key="1">
    <citation type="submission" date="2022-10" db="EMBL/GenBank/DDBJ databases">
        <title>Culturing micro-colonial fungi from biological soil crusts in the Mojave desert and describing Neophaeococcomyces mojavensis, and introducing the new genera and species Taxawa tesnikishii.</title>
        <authorList>
            <person name="Kurbessoian T."/>
            <person name="Stajich J.E."/>
        </authorList>
    </citation>
    <scope>NUCLEOTIDE SEQUENCE</scope>
    <source>
        <strain evidence="3">TK_41</strain>
    </source>
</reference>
<dbReference type="GO" id="GO:0005829">
    <property type="term" value="C:cytosol"/>
    <property type="evidence" value="ECO:0007669"/>
    <property type="project" value="TreeGrafter"/>
</dbReference>
<dbReference type="PROSITE" id="PS51834">
    <property type="entry name" value="DENN_FLCN_SMCR8"/>
    <property type="match status" value="1"/>
</dbReference>
<dbReference type="PANTHER" id="PTHR31441:SF2">
    <property type="entry name" value="FOLLICULIN"/>
    <property type="match status" value="1"/>
</dbReference>
<dbReference type="InterPro" id="IPR021713">
    <property type="entry name" value="Folliculin"/>
</dbReference>
<feature type="compositionally biased region" description="Basic and acidic residues" evidence="1">
    <location>
        <begin position="452"/>
        <end position="471"/>
    </location>
</feature>
<dbReference type="Proteomes" id="UP001172673">
    <property type="component" value="Unassembled WGS sequence"/>
</dbReference>
<proteinExistence type="predicted"/>
<feature type="region of interest" description="Disordered" evidence="1">
    <location>
        <begin position="142"/>
        <end position="161"/>
    </location>
</feature>
<evidence type="ECO:0000259" key="2">
    <source>
        <dbReference type="PROSITE" id="PS51834"/>
    </source>
</evidence>
<dbReference type="PANTHER" id="PTHR31441">
    <property type="entry name" value="FOLLICULIN FAMILY MEMBER"/>
    <property type="match status" value="1"/>
</dbReference>
<dbReference type="EMBL" id="JAPDRK010000006">
    <property type="protein sequence ID" value="KAJ9611558.1"/>
    <property type="molecule type" value="Genomic_DNA"/>
</dbReference>
<gene>
    <name evidence="3" type="ORF">H2200_004742</name>
</gene>
<feature type="compositionally biased region" description="Polar residues" evidence="1">
    <location>
        <begin position="350"/>
        <end position="363"/>
    </location>
</feature>
<dbReference type="GO" id="GO:1904263">
    <property type="term" value="P:positive regulation of TORC1 signaling"/>
    <property type="evidence" value="ECO:0007669"/>
    <property type="project" value="TreeGrafter"/>
</dbReference>
<dbReference type="InterPro" id="IPR037521">
    <property type="entry name" value="FLCN/SMCR8_DENN"/>
</dbReference>
<name>A0AA38XDN9_9EURO</name>
<feature type="region of interest" description="Disordered" evidence="1">
    <location>
        <begin position="326"/>
        <end position="378"/>
    </location>
</feature>
<feature type="region of interest" description="Disordered" evidence="1">
    <location>
        <begin position="182"/>
        <end position="219"/>
    </location>
</feature>
<feature type="region of interest" description="Disordered" evidence="1">
    <location>
        <begin position="71"/>
        <end position="94"/>
    </location>
</feature>
<keyword evidence="4" id="KW-1185">Reference proteome</keyword>
<evidence type="ECO:0000313" key="4">
    <source>
        <dbReference type="Proteomes" id="UP001172673"/>
    </source>
</evidence>
<feature type="domain" description="UDENN FLCN/SMCR8-type" evidence="2">
    <location>
        <begin position="196"/>
        <end position="550"/>
    </location>
</feature>
<feature type="compositionally biased region" description="Basic and acidic residues" evidence="1">
    <location>
        <begin position="326"/>
        <end position="349"/>
    </location>
</feature>
<accession>A0AA38XDN9</accession>
<feature type="compositionally biased region" description="Low complexity" evidence="1">
    <location>
        <begin position="189"/>
        <end position="210"/>
    </location>
</feature>